<comment type="caution">
    <text evidence="1">The sequence shown here is derived from an EMBL/GenBank/DDBJ whole genome shotgun (WGS) entry which is preliminary data.</text>
</comment>
<dbReference type="EMBL" id="JAEVLS010000003">
    <property type="protein sequence ID" value="MBM0106451.1"/>
    <property type="molecule type" value="Genomic_DNA"/>
</dbReference>
<reference evidence="1 2" key="1">
    <citation type="journal article" date="2021" name="Int. J. Syst. Evol. Microbiol.">
        <title>Steroidobacter gossypii sp. nov., isolated from soil of cotton cropping field.</title>
        <authorList>
            <person name="Huang R."/>
            <person name="Yang S."/>
            <person name="Zhen C."/>
            <person name="Liu W."/>
        </authorList>
    </citation>
    <scope>NUCLEOTIDE SEQUENCE [LARGE SCALE GENOMIC DNA]</scope>
    <source>
        <strain evidence="1 2">S1-65</strain>
    </source>
</reference>
<evidence type="ECO:0000313" key="2">
    <source>
        <dbReference type="Proteomes" id="UP000661077"/>
    </source>
</evidence>
<evidence type="ECO:0000313" key="1">
    <source>
        <dbReference type="EMBL" id="MBM0106451.1"/>
    </source>
</evidence>
<protein>
    <submittedName>
        <fullName evidence="1">Uncharacterized protein</fullName>
    </submittedName>
</protein>
<gene>
    <name evidence="1" type="ORF">JM946_17115</name>
</gene>
<name>A0ABS1WZP7_9GAMM</name>
<keyword evidence="2" id="KW-1185">Reference proteome</keyword>
<accession>A0ABS1WZP7</accession>
<sequence>MQPLSDLSYWQFDDERLTSCSLVIAYVRRADDPPSCVASAAYHFMPTDVVRASLLFDWEDRFCSLESVEQTSPSCDSYRSIRIGRVITLEHRDVQIAGTMNER</sequence>
<organism evidence="1 2">
    <name type="scientific">Steroidobacter gossypii</name>
    <dbReference type="NCBI Taxonomy" id="2805490"/>
    <lineage>
        <taxon>Bacteria</taxon>
        <taxon>Pseudomonadati</taxon>
        <taxon>Pseudomonadota</taxon>
        <taxon>Gammaproteobacteria</taxon>
        <taxon>Steroidobacterales</taxon>
        <taxon>Steroidobacteraceae</taxon>
        <taxon>Steroidobacter</taxon>
    </lineage>
</organism>
<dbReference type="Proteomes" id="UP000661077">
    <property type="component" value="Unassembled WGS sequence"/>
</dbReference>
<proteinExistence type="predicted"/>